<dbReference type="PROSITE" id="PS51257">
    <property type="entry name" value="PROKAR_LIPOPROTEIN"/>
    <property type="match status" value="1"/>
</dbReference>
<proteinExistence type="inferred from homology"/>
<dbReference type="InterPro" id="IPR005950">
    <property type="entry name" value="ModA"/>
</dbReference>
<dbReference type="GO" id="GO:0030973">
    <property type="term" value="F:molybdate ion binding"/>
    <property type="evidence" value="ECO:0007669"/>
    <property type="project" value="TreeGrafter"/>
</dbReference>
<dbReference type="PANTHER" id="PTHR30632:SF0">
    <property type="entry name" value="SULFATE-BINDING PROTEIN"/>
    <property type="match status" value="1"/>
</dbReference>
<feature type="binding site" evidence="4">
    <location>
        <position position="214"/>
    </location>
    <ligand>
        <name>molybdate</name>
        <dbReference type="ChEBI" id="CHEBI:36264"/>
    </ligand>
</feature>
<dbReference type="PIRSF" id="PIRSF004846">
    <property type="entry name" value="ModA"/>
    <property type="match status" value="1"/>
</dbReference>
<dbReference type="Proteomes" id="UP000291259">
    <property type="component" value="Chromosome"/>
</dbReference>
<reference evidence="6 7" key="1">
    <citation type="submission" date="2019-01" db="EMBL/GenBank/DDBJ databases">
        <title>Genome sequencing of strain FW100M-8.</title>
        <authorList>
            <person name="Heo J."/>
            <person name="Kim S.-J."/>
            <person name="Kim J.-S."/>
            <person name="Hong S.-B."/>
            <person name="Kwon S.-W."/>
        </authorList>
    </citation>
    <scope>NUCLEOTIDE SEQUENCE [LARGE SCALE GENOMIC DNA]</scope>
    <source>
        <strain evidence="6 7">FW100M-8</strain>
    </source>
</reference>
<comment type="similarity">
    <text evidence="1">Belongs to the bacterial solute-binding protein ModA family.</text>
</comment>
<dbReference type="InterPro" id="IPR006311">
    <property type="entry name" value="TAT_signal"/>
</dbReference>
<feature type="binding site" evidence="4">
    <location>
        <position position="64"/>
    </location>
    <ligand>
        <name>molybdate</name>
        <dbReference type="ChEBI" id="CHEBI:36264"/>
    </ligand>
</feature>
<dbReference type="Pfam" id="PF13531">
    <property type="entry name" value="SBP_bac_11"/>
    <property type="match status" value="1"/>
</dbReference>
<evidence type="ECO:0000256" key="5">
    <source>
        <dbReference type="SAM" id="SignalP"/>
    </source>
</evidence>
<keyword evidence="4" id="KW-0500">Molybdenum</keyword>
<gene>
    <name evidence="6" type="primary">modA</name>
    <name evidence="6" type="ORF">ET445_16885</name>
</gene>
<evidence type="ECO:0000256" key="1">
    <source>
        <dbReference type="ARBA" id="ARBA00009175"/>
    </source>
</evidence>
<evidence type="ECO:0000313" key="6">
    <source>
        <dbReference type="EMBL" id="QAY74760.1"/>
    </source>
</evidence>
<evidence type="ECO:0000313" key="7">
    <source>
        <dbReference type="Proteomes" id="UP000291259"/>
    </source>
</evidence>
<dbReference type="SUPFAM" id="SSF53850">
    <property type="entry name" value="Periplasmic binding protein-like II"/>
    <property type="match status" value="1"/>
</dbReference>
<dbReference type="GO" id="GO:0046872">
    <property type="term" value="F:metal ion binding"/>
    <property type="evidence" value="ECO:0007669"/>
    <property type="project" value="UniProtKB-KW"/>
</dbReference>
<feature type="signal peptide" evidence="5">
    <location>
        <begin position="1"/>
        <end position="31"/>
    </location>
</feature>
<dbReference type="RefSeq" id="WP_129192303.1">
    <property type="nucleotide sequence ID" value="NZ_CP035491.1"/>
</dbReference>
<dbReference type="NCBIfam" id="TIGR01256">
    <property type="entry name" value="modA"/>
    <property type="match status" value="1"/>
</dbReference>
<keyword evidence="7" id="KW-1185">Reference proteome</keyword>
<feature type="chain" id="PRO_5039099014" evidence="5">
    <location>
        <begin position="32"/>
        <end position="278"/>
    </location>
</feature>
<feature type="binding site" evidence="4">
    <location>
        <position position="196"/>
    </location>
    <ligand>
        <name>molybdate</name>
        <dbReference type="ChEBI" id="CHEBI:36264"/>
    </ligand>
</feature>
<dbReference type="Gene3D" id="3.40.190.10">
    <property type="entry name" value="Periplasmic binding protein-like II"/>
    <property type="match status" value="2"/>
</dbReference>
<dbReference type="AlphaFoldDB" id="A0A4P6FEP8"/>
<feature type="binding site" evidence="4">
    <location>
        <position position="93"/>
    </location>
    <ligand>
        <name>molybdate</name>
        <dbReference type="ChEBI" id="CHEBI:36264"/>
    </ligand>
</feature>
<evidence type="ECO:0000256" key="3">
    <source>
        <dbReference type="ARBA" id="ARBA00022729"/>
    </source>
</evidence>
<dbReference type="PROSITE" id="PS51318">
    <property type="entry name" value="TAT"/>
    <property type="match status" value="1"/>
</dbReference>
<dbReference type="PANTHER" id="PTHR30632">
    <property type="entry name" value="MOLYBDATE-BINDING PERIPLASMIC PROTEIN"/>
    <property type="match status" value="1"/>
</dbReference>
<dbReference type="OrthoDB" id="9785015at2"/>
<dbReference type="KEGG" id="agf:ET445_16885"/>
<name>A0A4P6FEP8_9MICO</name>
<dbReference type="CDD" id="cd13538">
    <property type="entry name" value="PBP2_ModA_like_1"/>
    <property type="match status" value="1"/>
</dbReference>
<protein>
    <submittedName>
        <fullName evidence="6">Molybdate ABC transporter substrate-binding protein</fullName>
    </submittedName>
</protein>
<dbReference type="InterPro" id="IPR050682">
    <property type="entry name" value="ModA/WtpA"/>
</dbReference>
<dbReference type="GO" id="GO:0015689">
    <property type="term" value="P:molybdate ion transport"/>
    <property type="evidence" value="ECO:0007669"/>
    <property type="project" value="InterPro"/>
</dbReference>
<keyword evidence="2 4" id="KW-0479">Metal-binding</keyword>
<accession>A0A4P6FEP8</accession>
<organism evidence="6 7">
    <name type="scientific">Agromyces protaetiae</name>
    <dbReference type="NCBI Taxonomy" id="2509455"/>
    <lineage>
        <taxon>Bacteria</taxon>
        <taxon>Bacillati</taxon>
        <taxon>Actinomycetota</taxon>
        <taxon>Actinomycetes</taxon>
        <taxon>Micrococcales</taxon>
        <taxon>Microbacteriaceae</taxon>
        <taxon>Agromyces</taxon>
    </lineage>
</organism>
<evidence type="ECO:0000256" key="4">
    <source>
        <dbReference type="PIRSR" id="PIRSR004846-1"/>
    </source>
</evidence>
<keyword evidence="3 5" id="KW-0732">Signal</keyword>
<sequence length="278" mass="27828">MSRTARSRRSTLVGVAALAAGATLFAFSGCASGGGAPATESPTPTATEEADTLTGDLTIYAAASLKAAFDELAGEFEKAHPDVTIVPIVYDGSSTLATQLVEGAPADVFASADEKNMTTVSDAGLLEGTAQLFATNTLVIATPPDNPGNVQSLADLANPDVSVVLCAPEVPCGNAAHQLLDLDGVAVTPVSEEQNVTAVLTKVTAGEADAGLVYATDAAGAGSSVKAIVPENADQVVNKYPIAALAGAANPDAAAAFVEFILGDEGQAVLERLGFGRP</sequence>
<evidence type="ECO:0000256" key="2">
    <source>
        <dbReference type="ARBA" id="ARBA00022723"/>
    </source>
</evidence>
<dbReference type="EMBL" id="CP035491">
    <property type="protein sequence ID" value="QAY74760.1"/>
    <property type="molecule type" value="Genomic_DNA"/>
</dbReference>